<organism evidence="5 6">
    <name type="scientific">Alteripontixanthobacter maritimus</name>
    <dbReference type="NCBI Taxonomy" id="2161824"/>
    <lineage>
        <taxon>Bacteria</taxon>
        <taxon>Pseudomonadati</taxon>
        <taxon>Pseudomonadota</taxon>
        <taxon>Alphaproteobacteria</taxon>
        <taxon>Sphingomonadales</taxon>
        <taxon>Erythrobacteraceae</taxon>
        <taxon>Alteripontixanthobacter</taxon>
    </lineage>
</organism>
<evidence type="ECO:0000313" key="5">
    <source>
        <dbReference type="EMBL" id="RDC61384.1"/>
    </source>
</evidence>
<evidence type="ECO:0000256" key="2">
    <source>
        <dbReference type="ARBA" id="ARBA00023169"/>
    </source>
</evidence>
<evidence type="ECO:0000259" key="4">
    <source>
        <dbReference type="Pfam" id="PF02397"/>
    </source>
</evidence>
<keyword evidence="6" id="KW-1185">Reference proteome</keyword>
<dbReference type="InterPro" id="IPR003362">
    <property type="entry name" value="Bact_transf"/>
</dbReference>
<dbReference type="GO" id="GO:0102334">
    <property type="term" value="F:N,N'-diacetylbacilliosaminyl-1-phosphate transferase activity"/>
    <property type="evidence" value="ECO:0007669"/>
    <property type="project" value="UniProtKB-EC"/>
</dbReference>
<feature type="domain" description="Bacterial sugar transferase" evidence="4">
    <location>
        <begin position="2"/>
        <end position="179"/>
    </location>
</feature>
<keyword evidence="3" id="KW-0472">Membrane</keyword>
<name>A0A369Q9K0_9SPHN</name>
<protein>
    <submittedName>
        <fullName evidence="5">Undecaprenyl phosphate N,N'-diacetylbacillosamine 1-phosphatetransferase</fullName>
        <ecNumber evidence="5">2.7.8.36</ecNumber>
    </submittedName>
</protein>
<feature type="transmembrane region" description="Helical" evidence="3">
    <location>
        <begin position="7"/>
        <end position="28"/>
    </location>
</feature>
<keyword evidence="3" id="KW-0812">Transmembrane</keyword>
<dbReference type="Proteomes" id="UP000253727">
    <property type="component" value="Unassembled WGS sequence"/>
</dbReference>
<sequence length="186" mass="20733">MKRLIDIFGSLIGLLLLGPVMLIVAMLIKLDSRGPVLYVSQRFGSGHALFGMRKFRTMRTDTPALPTHLLPDPQAHLTKLGRTLRKTSLDELPQLWNVLKGDMSLVGPRPALFNQDDLMVMREAAGVANLLPGITGWAQINGRDEISLEVKVALEKEYLERRSTILDVRIIALTVLKIFGRNSISH</sequence>
<accession>A0A369Q9K0</accession>
<dbReference type="EC" id="2.7.8.36" evidence="5"/>
<evidence type="ECO:0000313" key="6">
    <source>
        <dbReference type="Proteomes" id="UP000253727"/>
    </source>
</evidence>
<dbReference type="PANTHER" id="PTHR30576:SF10">
    <property type="entry name" value="SLL5057 PROTEIN"/>
    <property type="match status" value="1"/>
</dbReference>
<dbReference type="PANTHER" id="PTHR30576">
    <property type="entry name" value="COLANIC BIOSYNTHESIS UDP-GLUCOSE LIPID CARRIER TRANSFERASE"/>
    <property type="match status" value="1"/>
</dbReference>
<evidence type="ECO:0000256" key="1">
    <source>
        <dbReference type="ARBA" id="ARBA00006464"/>
    </source>
</evidence>
<evidence type="ECO:0000256" key="3">
    <source>
        <dbReference type="SAM" id="Phobius"/>
    </source>
</evidence>
<dbReference type="Pfam" id="PF02397">
    <property type="entry name" value="Bac_transf"/>
    <property type="match status" value="1"/>
</dbReference>
<keyword evidence="5" id="KW-0808">Transferase</keyword>
<reference evidence="5 6" key="1">
    <citation type="submission" date="2018-04" db="EMBL/GenBank/DDBJ databases">
        <title>Altererythrobacter sp. HME9302 genome sequencing and assembly.</title>
        <authorList>
            <person name="Kang H."/>
            <person name="Kim H."/>
            <person name="Joh K."/>
        </authorList>
    </citation>
    <scope>NUCLEOTIDE SEQUENCE [LARGE SCALE GENOMIC DNA]</scope>
    <source>
        <strain evidence="5 6">HME9302</strain>
    </source>
</reference>
<dbReference type="EMBL" id="QBKA01000002">
    <property type="protein sequence ID" value="RDC61384.1"/>
    <property type="molecule type" value="Genomic_DNA"/>
</dbReference>
<dbReference type="RefSeq" id="WP_115367329.1">
    <property type="nucleotide sequence ID" value="NZ_QBKA01000002.1"/>
</dbReference>
<keyword evidence="3" id="KW-1133">Transmembrane helix</keyword>
<dbReference type="GO" id="GO:0000271">
    <property type="term" value="P:polysaccharide biosynthetic process"/>
    <property type="evidence" value="ECO:0007669"/>
    <property type="project" value="UniProtKB-KW"/>
</dbReference>
<dbReference type="OrthoDB" id="9808602at2"/>
<proteinExistence type="inferred from homology"/>
<gene>
    <name evidence="5" type="primary">pglC</name>
    <name evidence="5" type="ORF">HME9302_02606</name>
</gene>
<comment type="caution">
    <text evidence="5">The sequence shown here is derived from an EMBL/GenBank/DDBJ whole genome shotgun (WGS) entry which is preliminary data.</text>
</comment>
<dbReference type="AlphaFoldDB" id="A0A369Q9K0"/>
<keyword evidence="2" id="KW-0270">Exopolysaccharide synthesis</keyword>
<comment type="similarity">
    <text evidence="1">Belongs to the bacterial sugar transferase family.</text>
</comment>